<dbReference type="RefSeq" id="WP_129886481.1">
    <property type="nucleotide sequence ID" value="NZ_CP035758.1"/>
</dbReference>
<dbReference type="Proteomes" id="UP000290365">
    <property type="component" value="Chromosome"/>
</dbReference>
<gene>
    <name evidence="1" type="ORF">EPA93_07625</name>
</gene>
<sequence>MWHIICFCLPAVTRSEQQRFFTLFREVLRAYGREPGEMDIGLFFLHTLSAEEVLTVLEERLDMVVRSQEYLALSPAYGEEADVKRMIIDDHMRTLLEAERDWLKRTIARIRSLNIDGKSKLDMTYVASQT</sequence>
<organism evidence="1 2">
    <name type="scientific">Ktedonosporobacter rubrisoli</name>
    <dbReference type="NCBI Taxonomy" id="2509675"/>
    <lineage>
        <taxon>Bacteria</taxon>
        <taxon>Bacillati</taxon>
        <taxon>Chloroflexota</taxon>
        <taxon>Ktedonobacteria</taxon>
        <taxon>Ktedonobacterales</taxon>
        <taxon>Ktedonosporobacteraceae</taxon>
        <taxon>Ktedonosporobacter</taxon>
    </lineage>
</organism>
<protein>
    <submittedName>
        <fullName evidence="1">Uncharacterized protein</fullName>
    </submittedName>
</protein>
<name>A0A4P6JL34_KTERU</name>
<accession>A0A4P6JL34</accession>
<keyword evidence="2" id="KW-1185">Reference proteome</keyword>
<reference evidence="1 2" key="1">
    <citation type="submission" date="2019-01" db="EMBL/GenBank/DDBJ databases">
        <title>Ktedonosporobacter rubrisoli SCAWS-G2.</title>
        <authorList>
            <person name="Huang Y."/>
            <person name="Yan B."/>
        </authorList>
    </citation>
    <scope>NUCLEOTIDE SEQUENCE [LARGE SCALE GENOMIC DNA]</scope>
    <source>
        <strain evidence="1 2">SCAWS-G2</strain>
    </source>
</reference>
<dbReference type="EMBL" id="CP035758">
    <property type="protein sequence ID" value="QBD75884.1"/>
    <property type="molecule type" value="Genomic_DNA"/>
</dbReference>
<evidence type="ECO:0000313" key="1">
    <source>
        <dbReference type="EMBL" id="QBD75884.1"/>
    </source>
</evidence>
<dbReference type="KEGG" id="kbs:EPA93_07625"/>
<proteinExistence type="predicted"/>
<dbReference type="OrthoDB" id="165804at2"/>
<dbReference type="AlphaFoldDB" id="A0A4P6JL34"/>
<evidence type="ECO:0000313" key="2">
    <source>
        <dbReference type="Proteomes" id="UP000290365"/>
    </source>
</evidence>